<evidence type="ECO:0000256" key="3">
    <source>
        <dbReference type="ARBA" id="ARBA00022516"/>
    </source>
</evidence>
<dbReference type="NCBIfam" id="NF008882">
    <property type="entry name" value="PRK11914.1"/>
    <property type="match status" value="1"/>
</dbReference>
<evidence type="ECO:0000256" key="6">
    <source>
        <dbReference type="ARBA" id="ARBA00022741"/>
    </source>
</evidence>
<dbReference type="NCBIfam" id="TIGR00147">
    <property type="entry name" value="YegS/Rv2252/BmrU family lipid kinase"/>
    <property type="match status" value="1"/>
</dbReference>
<dbReference type="Proteomes" id="UP001351900">
    <property type="component" value="Unassembled WGS sequence"/>
</dbReference>
<gene>
    <name evidence="14" type="ORF">V2V91_01175</name>
</gene>
<evidence type="ECO:0000259" key="13">
    <source>
        <dbReference type="PROSITE" id="PS50146"/>
    </source>
</evidence>
<dbReference type="InterPro" id="IPR001206">
    <property type="entry name" value="Diacylglycerol_kinase_cat_dom"/>
</dbReference>
<dbReference type="Pfam" id="PF19279">
    <property type="entry name" value="YegS_C"/>
    <property type="match status" value="1"/>
</dbReference>
<keyword evidence="15" id="KW-1185">Reference proteome</keyword>
<evidence type="ECO:0000256" key="9">
    <source>
        <dbReference type="ARBA" id="ARBA00022842"/>
    </source>
</evidence>
<evidence type="ECO:0000256" key="11">
    <source>
        <dbReference type="ARBA" id="ARBA00023209"/>
    </source>
</evidence>
<evidence type="ECO:0000256" key="7">
    <source>
        <dbReference type="ARBA" id="ARBA00022777"/>
    </source>
</evidence>
<keyword evidence="7 14" id="KW-0418">Kinase</keyword>
<dbReference type="RefSeq" id="WP_331790477.1">
    <property type="nucleotide sequence ID" value="NZ_BAAAUO010000003.1"/>
</dbReference>
<proteinExistence type="inferred from homology"/>
<comment type="caution">
    <text evidence="14">The sequence shown here is derived from an EMBL/GenBank/DDBJ whole genome shotgun (WGS) entry which is preliminary data.</text>
</comment>
<evidence type="ECO:0000313" key="15">
    <source>
        <dbReference type="Proteomes" id="UP001351900"/>
    </source>
</evidence>
<keyword evidence="9" id="KW-0460">Magnesium</keyword>
<accession>A0ABU7V289</accession>
<dbReference type="PROSITE" id="PS50146">
    <property type="entry name" value="DAGK"/>
    <property type="match status" value="1"/>
</dbReference>
<dbReference type="Gene3D" id="2.60.200.40">
    <property type="match status" value="1"/>
</dbReference>
<comment type="cofactor">
    <cofactor evidence="1">
        <name>Mg(2+)</name>
        <dbReference type="ChEBI" id="CHEBI:18420"/>
    </cofactor>
</comment>
<reference evidence="14 15" key="1">
    <citation type="submission" date="2024-01" db="EMBL/GenBank/DDBJ databases">
        <title>the genome sequence of strain Microbacterium schleiferi NBRC 15075.</title>
        <authorList>
            <person name="Ding Y."/>
            <person name="Zhang G."/>
        </authorList>
    </citation>
    <scope>NUCLEOTIDE SEQUENCE [LARGE SCALE GENOMIC DNA]</scope>
    <source>
        <strain evidence="14 15">NBRC 15075</strain>
    </source>
</reference>
<dbReference type="GO" id="GO:0004143">
    <property type="term" value="F:ATP-dependent diacylglycerol kinase activity"/>
    <property type="evidence" value="ECO:0007669"/>
    <property type="project" value="UniProtKB-EC"/>
</dbReference>
<keyword evidence="3" id="KW-0444">Lipid biosynthesis</keyword>
<evidence type="ECO:0000256" key="12">
    <source>
        <dbReference type="ARBA" id="ARBA00023264"/>
    </source>
</evidence>
<dbReference type="InterPro" id="IPR016064">
    <property type="entry name" value="NAD/diacylglycerol_kinase_sf"/>
</dbReference>
<comment type="similarity">
    <text evidence="2">Belongs to the diacylglycerol/lipid kinase family.</text>
</comment>
<evidence type="ECO:0000256" key="1">
    <source>
        <dbReference type="ARBA" id="ARBA00001946"/>
    </source>
</evidence>
<dbReference type="InterPro" id="IPR050187">
    <property type="entry name" value="Lipid_Phosphate_FormReg"/>
</dbReference>
<dbReference type="EMBL" id="JAZHOV010000001">
    <property type="protein sequence ID" value="MEF2253745.1"/>
    <property type="molecule type" value="Genomic_DNA"/>
</dbReference>
<dbReference type="PANTHER" id="PTHR12358">
    <property type="entry name" value="SPHINGOSINE KINASE"/>
    <property type="match status" value="1"/>
</dbReference>
<dbReference type="EC" id="2.7.1.107" evidence="14"/>
<keyword evidence="6" id="KW-0547">Nucleotide-binding</keyword>
<dbReference type="SMART" id="SM00046">
    <property type="entry name" value="DAGKc"/>
    <property type="match status" value="1"/>
</dbReference>
<evidence type="ECO:0000256" key="8">
    <source>
        <dbReference type="ARBA" id="ARBA00022840"/>
    </source>
</evidence>
<dbReference type="InterPro" id="IPR017438">
    <property type="entry name" value="ATP-NAD_kinase_N"/>
</dbReference>
<evidence type="ECO:0000256" key="5">
    <source>
        <dbReference type="ARBA" id="ARBA00022723"/>
    </source>
</evidence>
<dbReference type="InterPro" id="IPR005218">
    <property type="entry name" value="Diacylglycerol/lipid_kinase"/>
</dbReference>
<feature type="domain" description="DAGKc" evidence="13">
    <location>
        <begin position="1"/>
        <end position="125"/>
    </location>
</feature>
<dbReference type="PANTHER" id="PTHR12358:SF106">
    <property type="entry name" value="LIPID KINASE YEGS"/>
    <property type="match status" value="1"/>
</dbReference>
<keyword evidence="10" id="KW-0443">Lipid metabolism</keyword>
<evidence type="ECO:0000313" key="14">
    <source>
        <dbReference type="EMBL" id="MEF2253745.1"/>
    </source>
</evidence>
<dbReference type="SUPFAM" id="SSF111331">
    <property type="entry name" value="NAD kinase/diacylglycerol kinase-like"/>
    <property type="match status" value="1"/>
</dbReference>
<evidence type="ECO:0000256" key="10">
    <source>
        <dbReference type="ARBA" id="ARBA00023098"/>
    </source>
</evidence>
<sequence>MLVNPAARAGTGGTIANRAAERLREHLIRATVISGGSAAESTELLKQAVRLGTNAVAVVGGDGTVSLAMQVLAHGATPLGIIPAGTGNDLAEMLGIREMRPDDAADAIARGVTREIDLARIRRQGQPDVYFGSVLASGFDSRVNDRANRMRRPRGSSRYTIAILRELVALRSFAYEVELTDVEGAVTRHDGPLLMAAVANGTSYGGGVQIAPRADAADGELDVVLVHPTRRARFLRLLPRVYRGTHGDVPEVSMHRARTVRLRALGVTAYADGDPIGPLPVEIDVAPRALRVFVP</sequence>
<protein>
    <submittedName>
        <fullName evidence="14">Diacylglycerol kinase</fullName>
        <ecNumber evidence="14">2.7.1.107</ecNumber>
    </submittedName>
</protein>
<keyword evidence="12" id="KW-1208">Phospholipid metabolism</keyword>
<keyword evidence="11" id="KW-0594">Phospholipid biosynthesis</keyword>
<dbReference type="Pfam" id="PF00781">
    <property type="entry name" value="DAGK_cat"/>
    <property type="match status" value="1"/>
</dbReference>
<name>A0ABU7V289_9MICO</name>
<dbReference type="Gene3D" id="3.40.50.10330">
    <property type="entry name" value="Probable inorganic polyphosphate/atp-NAD kinase, domain 1"/>
    <property type="match status" value="1"/>
</dbReference>
<evidence type="ECO:0000256" key="4">
    <source>
        <dbReference type="ARBA" id="ARBA00022679"/>
    </source>
</evidence>
<evidence type="ECO:0000256" key="2">
    <source>
        <dbReference type="ARBA" id="ARBA00005983"/>
    </source>
</evidence>
<dbReference type="InterPro" id="IPR045540">
    <property type="entry name" value="YegS/DAGK_C"/>
</dbReference>
<keyword evidence="5" id="KW-0479">Metal-binding</keyword>
<organism evidence="14 15">
    <name type="scientific">Microbacterium schleiferi</name>
    <dbReference type="NCBI Taxonomy" id="69362"/>
    <lineage>
        <taxon>Bacteria</taxon>
        <taxon>Bacillati</taxon>
        <taxon>Actinomycetota</taxon>
        <taxon>Actinomycetes</taxon>
        <taxon>Micrococcales</taxon>
        <taxon>Microbacteriaceae</taxon>
        <taxon>Microbacterium</taxon>
    </lineage>
</organism>
<keyword evidence="4 14" id="KW-0808">Transferase</keyword>
<keyword evidence="8" id="KW-0067">ATP-binding</keyword>